<accession>A0A8S1N5S9</accession>
<evidence type="ECO:0000313" key="2">
    <source>
        <dbReference type="Proteomes" id="UP000692954"/>
    </source>
</evidence>
<evidence type="ECO:0000313" key="1">
    <source>
        <dbReference type="EMBL" id="CAD8088128.1"/>
    </source>
</evidence>
<organism evidence="1 2">
    <name type="scientific">Paramecium sonneborni</name>
    <dbReference type="NCBI Taxonomy" id="65129"/>
    <lineage>
        <taxon>Eukaryota</taxon>
        <taxon>Sar</taxon>
        <taxon>Alveolata</taxon>
        <taxon>Ciliophora</taxon>
        <taxon>Intramacronucleata</taxon>
        <taxon>Oligohymenophorea</taxon>
        <taxon>Peniculida</taxon>
        <taxon>Parameciidae</taxon>
        <taxon>Paramecium</taxon>
    </lineage>
</organism>
<sequence>MKGFDYTSNLIYSYKKSLNEMIQILEFDGYNDFEIKEELNLIKYTINNQRVIKLNYLLYLFEIKYVKITVAQLIQLCKEIVQKYYQMQQNSIQHNYLHLNRVLLKLDSNQESLSILPIKLNYKVHFTGYDCPFYERKDFQNYQINDADAIKSIVLEIINFIEKYSMRETSNDKKFQQKIESLKSSIRESFDSFIQIINEIFQQYSNQNNEKQKLVNIDQQFEHLNFKRNKFQHSVQLNLQELQNKFLTNNNYHFYELNLYITLPLMTKEFRKSITIYFPQQPPQDLLFISIRNQFDCCDENLIKSLINEQIDIFNKSYKFEWDINAIIKEIKNILLLKYKILEYFYNDYKFLLLEDIQLTINQIIFLKENIAYETVREIIQDYLKLKIIQLIYSLI</sequence>
<comment type="caution">
    <text evidence="1">The sequence shown here is derived from an EMBL/GenBank/DDBJ whole genome shotgun (WGS) entry which is preliminary data.</text>
</comment>
<reference evidence="1" key="1">
    <citation type="submission" date="2021-01" db="EMBL/GenBank/DDBJ databases">
        <authorList>
            <consortium name="Genoscope - CEA"/>
            <person name="William W."/>
        </authorList>
    </citation>
    <scope>NUCLEOTIDE SEQUENCE</scope>
</reference>
<name>A0A8S1N5S9_9CILI</name>
<dbReference type="AlphaFoldDB" id="A0A8S1N5S9"/>
<keyword evidence="2" id="KW-1185">Reference proteome</keyword>
<proteinExistence type="predicted"/>
<gene>
    <name evidence="1" type="ORF">PSON_ATCC_30995.1.T0520197</name>
</gene>
<dbReference type="Proteomes" id="UP000692954">
    <property type="component" value="Unassembled WGS sequence"/>
</dbReference>
<protein>
    <submittedName>
        <fullName evidence="1">Uncharacterized protein</fullName>
    </submittedName>
</protein>
<dbReference type="EMBL" id="CAJJDN010000052">
    <property type="protein sequence ID" value="CAD8088128.1"/>
    <property type="molecule type" value="Genomic_DNA"/>
</dbReference>
<dbReference type="OrthoDB" id="305781at2759"/>